<feature type="domain" description="Radical SAM core" evidence="6">
    <location>
        <begin position="38"/>
        <end position="274"/>
    </location>
</feature>
<dbReference type="SFLD" id="SFLDG01065">
    <property type="entry name" value="anaerobic_coproporphyrinogen-I"/>
    <property type="match status" value="1"/>
</dbReference>
<evidence type="ECO:0000313" key="7">
    <source>
        <dbReference type="EMBL" id="WFD11815.1"/>
    </source>
</evidence>
<dbReference type="EMBL" id="CP120733">
    <property type="protein sequence ID" value="WFD11815.1"/>
    <property type="molecule type" value="Genomic_DNA"/>
</dbReference>
<dbReference type="Gene3D" id="3.20.20.70">
    <property type="entry name" value="Aldolase class I"/>
    <property type="match status" value="1"/>
</dbReference>
<keyword evidence="4" id="KW-0408">Iron</keyword>
<evidence type="ECO:0000256" key="5">
    <source>
        <dbReference type="ARBA" id="ARBA00023014"/>
    </source>
</evidence>
<dbReference type="Pfam" id="PF04055">
    <property type="entry name" value="Radical_SAM"/>
    <property type="match status" value="1"/>
</dbReference>
<dbReference type="NCBIfam" id="NF006067">
    <property type="entry name" value="PRK08208.1"/>
    <property type="match status" value="1"/>
</dbReference>
<dbReference type="PANTHER" id="PTHR13932:SF5">
    <property type="entry name" value="RADICAL S-ADENOSYL METHIONINE DOMAIN-CONTAINING PROTEIN 1, MITOCHONDRIAL"/>
    <property type="match status" value="1"/>
</dbReference>
<reference evidence="7 8" key="1">
    <citation type="submission" date="2023-03" db="EMBL/GenBank/DDBJ databases">
        <title>Complete genome sequence of Tepidibacter sp. SWIR-1, isolated from a deep-sea hydrothermal vent.</title>
        <authorList>
            <person name="Li X."/>
        </authorList>
    </citation>
    <scope>NUCLEOTIDE SEQUENCE [LARGE SCALE GENOMIC DNA]</scope>
    <source>
        <strain evidence="7 8">SWIR-1</strain>
    </source>
</reference>
<evidence type="ECO:0000256" key="2">
    <source>
        <dbReference type="ARBA" id="ARBA00022691"/>
    </source>
</evidence>
<dbReference type="Proteomes" id="UP001222800">
    <property type="component" value="Chromosome"/>
</dbReference>
<proteinExistence type="predicted"/>
<dbReference type="InterPro" id="IPR058240">
    <property type="entry name" value="rSAM_sf"/>
</dbReference>
<organism evidence="7 8">
    <name type="scientific">Tepidibacter hydrothermalis</name>
    <dbReference type="NCBI Taxonomy" id="3036126"/>
    <lineage>
        <taxon>Bacteria</taxon>
        <taxon>Bacillati</taxon>
        <taxon>Bacillota</taxon>
        <taxon>Clostridia</taxon>
        <taxon>Peptostreptococcales</taxon>
        <taxon>Peptostreptococcaceae</taxon>
        <taxon>Tepidibacter</taxon>
    </lineage>
</organism>
<keyword evidence="5" id="KW-0411">Iron-sulfur</keyword>
<sequence>MKKYFNDNPYTDYIYSYPHKKSYRELEEKINLKELWSKRKTNNLTLYIHIPFCINKCGYCNLLSTTCFSDEKLEGYVEKLVEELKGVKRFLNIKEDESVFSSVIFGGGTPTILKANLMEYLLSFIEKNLNIDFEKTFFSIETSPRTFTKKHMDVLKRFHINRISMGIQSFKENELKKIYRFESIESIEESIDIIFNEDVEIKNLDLIYGIPSQTIDTWKESLLKVIEFNPEEIFIYPLYVREKTKLYNEYSRDFDKMIEMYDIGREILISRGYVQTSMRNFIREDMKDKLYPSYGCQENEMIGIGCGARSYISNVHYSRKYAVDQKNINKIIDNYLKEDNFDYIKYGYILSEEEEKRKYILKSILKVTGLDINMYFKRFKEISVEEFKDLSVLIKEGFLIEEKGRILPSEKGLKYSDIMGTLFISDEVKDRVKEFIE</sequence>
<keyword evidence="8" id="KW-1185">Reference proteome</keyword>
<evidence type="ECO:0000313" key="8">
    <source>
        <dbReference type="Proteomes" id="UP001222800"/>
    </source>
</evidence>
<dbReference type="RefSeq" id="WP_277733996.1">
    <property type="nucleotide sequence ID" value="NZ_CP120733.1"/>
</dbReference>
<evidence type="ECO:0000256" key="4">
    <source>
        <dbReference type="ARBA" id="ARBA00023004"/>
    </source>
</evidence>
<dbReference type="PROSITE" id="PS51918">
    <property type="entry name" value="RADICAL_SAM"/>
    <property type="match status" value="1"/>
</dbReference>
<dbReference type="InterPro" id="IPR007197">
    <property type="entry name" value="rSAM"/>
</dbReference>
<name>A0ABY8EIK8_9FIRM</name>
<protein>
    <recommendedName>
        <fullName evidence="1">Heme chaperone HemW</fullName>
    </recommendedName>
</protein>
<accession>A0ABY8EIK8</accession>
<keyword evidence="3" id="KW-0479">Metal-binding</keyword>
<dbReference type="InterPro" id="IPR006638">
    <property type="entry name" value="Elp3/MiaA/NifB-like_rSAM"/>
</dbReference>
<evidence type="ECO:0000259" key="6">
    <source>
        <dbReference type="PROSITE" id="PS51918"/>
    </source>
</evidence>
<evidence type="ECO:0000256" key="3">
    <source>
        <dbReference type="ARBA" id="ARBA00022723"/>
    </source>
</evidence>
<dbReference type="PANTHER" id="PTHR13932">
    <property type="entry name" value="COPROPORPHYRINIGEN III OXIDASE"/>
    <property type="match status" value="1"/>
</dbReference>
<dbReference type="CDD" id="cd01335">
    <property type="entry name" value="Radical_SAM"/>
    <property type="match status" value="1"/>
</dbReference>
<keyword evidence="2" id="KW-0949">S-adenosyl-L-methionine</keyword>
<dbReference type="InterPro" id="IPR034505">
    <property type="entry name" value="Coproporphyrinogen-III_oxidase"/>
</dbReference>
<gene>
    <name evidence="7" type="ORF">P4S50_06985</name>
</gene>
<dbReference type="InterPro" id="IPR013785">
    <property type="entry name" value="Aldolase_TIM"/>
</dbReference>
<dbReference type="SFLD" id="SFLDS00029">
    <property type="entry name" value="Radical_SAM"/>
    <property type="match status" value="1"/>
</dbReference>
<dbReference type="SMART" id="SM00729">
    <property type="entry name" value="Elp3"/>
    <property type="match status" value="1"/>
</dbReference>
<evidence type="ECO:0000256" key="1">
    <source>
        <dbReference type="ARBA" id="ARBA00017228"/>
    </source>
</evidence>
<dbReference type="SUPFAM" id="SSF102114">
    <property type="entry name" value="Radical SAM enzymes"/>
    <property type="match status" value="1"/>
</dbReference>